<dbReference type="Pfam" id="PF05988">
    <property type="entry name" value="DUF899"/>
    <property type="match status" value="1"/>
</dbReference>
<comment type="caution">
    <text evidence="2">The sequence shown here is derived from an EMBL/GenBank/DDBJ whole genome shotgun (WGS) entry which is preliminary data.</text>
</comment>
<protein>
    <submittedName>
        <fullName evidence="2">DUF899 domain-containing protein</fullName>
    </submittedName>
</protein>
<evidence type="ECO:0000313" key="2">
    <source>
        <dbReference type="EMBL" id="GAA1798961.1"/>
    </source>
</evidence>
<keyword evidence="3" id="KW-1185">Reference proteome</keyword>
<sequence length="249" mass="28387">MALPTVVSRDEWLTARKELLAREKQLTRARDALNTARRELPMVRIDKHYVFEGPDGPARLSDLFAGMRQLIVQHVMFGPDWDAACPSCTAGINELSDGLFNNLRNRRTRYVLVSRTPLDKIEKYRTEKGWTVPWYSSLGSDFNYDFHVTIDASVRPVMFNYRGPEELQTHGMEWLLDTANQPSEQPGLSCFLRDGDDIFHTYSTFGRGTEAGGGAYGLLDLTALGRQEEWEEPKGRVEHARRSAPDFTE</sequence>
<evidence type="ECO:0000313" key="3">
    <source>
        <dbReference type="Proteomes" id="UP001500218"/>
    </source>
</evidence>
<gene>
    <name evidence="2" type="ORF">GCM10009682_20730</name>
</gene>
<reference evidence="3" key="1">
    <citation type="journal article" date="2019" name="Int. J. Syst. Evol. Microbiol.">
        <title>The Global Catalogue of Microorganisms (GCM) 10K type strain sequencing project: providing services to taxonomists for standard genome sequencing and annotation.</title>
        <authorList>
            <consortium name="The Broad Institute Genomics Platform"/>
            <consortium name="The Broad Institute Genome Sequencing Center for Infectious Disease"/>
            <person name="Wu L."/>
            <person name="Ma J."/>
        </authorList>
    </citation>
    <scope>NUCLEOTIDE SEQUENCE [LARGE SCALE GENOMIC DNA]</scope>
    <source>
        <strain evidence="3">JCM 13250</strain>
    </source>
</reference>
<accession>A0ABP4Y2P2</accession>
<dbReference type="Proteomes" id="UP001500218">
    <property type="component" value="Unassembled WGS sequence"/>
</dbReference>
<evidence type="ECO:0000256" key="1">
    <source>
        <dbReference type="SAM" id="MobiDB-lite"/>
    </source>
</evidence>
<feature type="region of interest" description="Disordered" evidence="1">
    <location>
        <begin position="229"/>
        <end position="249"/>
    </location>
</feature>
<dbReference type="EMBL" id="BAAALT010000053">
    <property type="protein sequence ID" value="GAA1798961.1"/>
    <property type="molecule type" value="Genomic_DNA"/>
</dbReference>
<dbReference type="InterPro" id="IPR010296">
    <property type="entry name" value="DUF899_thioredox"/>
</dbReference>
<name>A0ABP4Y2P2_9ACTN</name>
<organism evidence="2 3">
    <name type="scientific">Luedemannella flava</name>
    <dbReference type="NCBI Taxonomy" id="349316"/>
    <lineage>
        <taxon>Bacteria</taxon>
        <taxon>Bacillati</taxon>
        <taxon>Actinomycetota</taxon>
        <taxon>Actinomycetes</taxon>
        <taxon>Micromonosporales</taxon>
        <taxon>Micromonosporaceae</taxon>
        <taxon>Luedemannella</taxon>
    </lineage>
</organism>
<dbReference type="RefSeq" id="WP_344128822.1">
    <property type="nucleotide sequence ID" value="NZ_BAAALT010000053.1"/>
</dbReference>
<proteinExistence type="predicted"/>